<evidence type="ECO:0000256" key="3">
    <source>
        <dbReference type="ARBA" id="ARBA00022801"/>
    </source>
</evidence>
<comment type="similarity">
    <text evidence="1">Belongs to the peptidase M24B family.</text>
</comment>
<dbReference type="InParanoid" id="A0A1S4F445"/>
<dbReference type="PANTHER" id="PTHR43763:SF6">
    <property type="entry name" value="XAA-PRO AMINOPEPTIDASE 1"/>
    <property type="match status" value="1"/>
</dbReference>
<dbReference type="EnsemblMetazoa" id="AAEL003194-RA">
    <property type="protein sequence ID" value="AAEL003194-PA"/>
    <property type="gene ID" value="AAEL003194"/>
</dbReference>
<dbReference type="Pfam" id="PF16189">
    <property type="entry name" value="Creatinase_N_2"/>
    <property type="match status" value="1"/>
</dbReference>
<dbReference type="InterPro" id="IPR036005">
    <property type="entry name" value="Creatinase/aminopeptidase-like"/>
</dbReference>
<evidence type="ECO:0000259" key="5">
    <source>
        <dbReference type="Pfam" id="PF01321"/>
    </source>
</evidence>
<reference evidence="7" key="2">
    <citation type="submission" date="2020-05" db="UniProtKB">
        <authorList>
            <consortium name="EnsemblMetazoa"/>
        </authorList>
    </citation>
    <scope>IDENTIFICATION</scope>
    <source>
        <strain evidence="7">LVP_AGWG</strain>
    </source>
</reference>
<dbReference type="Proteomes" id="UP000008820">
    <property type="component" value="Chromosome 1"/>
</dbReference>
<sequence length="705" mass="79933">MWKLAAFLLVGASTILAVIPMIAASVSQQGGASMRRSKCLNRDRIQVYDGHDKALHQRLTGLRNEMRTRASTQSTELDAYLITSYDEHMSDHLMESDERLKFLTGFSGTTGEAVVTTKSAALWVDARFYDQADYELNCDWRIYRSGEHPTISEWISSELAPESRIGADPQLVPHALWVSLERQLNSDFIKLIKIHRNLVDLVWGARRPAPKLNSIKVQPLRFAGEHWEVKVNKLRSNLTAMRCDAMIVTSLTEVAYILNLRGSDIPYTPVFKAYLVVSNREIILYTNNTRKNMGLLNHLKSHSCHNEYCVQIKEYQDVLRDLRTLSQHWKRILVPSAVVFDMGASEAIHSVLPRELVLDRPSPIIFLRAQKNEVEQQGMKKAHIRDGAAMCEVLSYLEERFIAGDHFTELSLAKEIDRSRKIQDLSEGPSFKTIVAFGSHSAIPHYTPSNRTDFEITEYGTLLIDSGGQYQDGTTDVSRTIHLGDPHPDQIRAYTNVLVGMIRLSVLTFPENLKPAELDALARGPVWGDMNDYPHGTGHGIGSYSAVHESPISIAYTTKQRYSFKDGYFFSNEPGYYKRGEFGIRLENVLQVHDTGKVHPSGNKFLSFEDVTLVPFEPKMIDRSMLSAPEIKWINDYNARIRQLVGDELKRKQKMEAFYWMMNKTRNIPEYRSDADYGAAGSVALNFRVISLILATIITNILILG</sequence>
<dbReference type="InterPro" id="IPR029149">
    <property type="entry name" value="Creatin/AminoP/Spt16_N"/>
</dbReference>
<dbReference type="Pfam" id="PF00557">
    <property type="entry name" value="Peptidase_M24"/>
    <property type="match status" value="1"/>
</dbReference>
<dbReference type="Pfam" id="PF16188">
    <property type="entry name" value="Peptidase_M24_C"/>
    <property type="match status" value="1"/>
</dbReference>
<dbReference type="PANTHER" id="PTHR43763">
    <property type="entry name" value="XAA-PRO AMINOPEPTIDASE 1"/>
    <property type="match status" value="1"/>
</dbReference>
<dbReference type="GO" id="GO:0070006">
    <property type="term" value="F:metalloaminopeptidase activity"/>
    <property type="evidence" value="ECO:0007669"/>
    <property type="project" value="InterPro"/>
</dbReference>
<evidence type="ECO:0000313" key="8">
    <source>
        <dbReference type="Proteomes" id="UP000008820"/>
    </source>
</evidence>
<feature type="domain" description="Creatinase N-terminal" evidence="5">
    <location>
        <begin position="68"/>
        <end position="191"/>
    </location>
</feature>
<dbReference type="InterPro" id="IPR000994">
    <property type="entry name" value="Pept_M24"/>
</dbReference>
<accession>A0A1S4F445</accession>
<dbReference type="SUPFAM" id="SSF53092">
    <property type="entry name" value="Creatinase/prolidase N-terminal domain"/>
    <property type="match status" value="1"/>
</dbReference>
<dbReference type="GO" id="GO:0005737">
    <property type="term" value="C:cytoplasm"/>
    <property type="evidence" value="ECO:0007669"/>
    <property type="project" value="UniProtKB-ARBA"/>
</dbReference>
<evidence type="ECO:0000259" key="4">
    <source>
        <dbReference type="Pfam" id="PF00557"/>
    </source>
</evidence>
<dbReference type="FunFam" id="3.90.230.10:FF:000009">
    <property type="entry name" value="xaa-Pro aminopeptidase 2"/>
    <property type="match status" value="1"/>
</dbReference>
<reference evidence="7 8" key="1">
    <citation type="submission" date="2017-06" db="EMBL/GenBank/DDBJ databases">
        <title>Aedes aegypti genome working group (AGWG) sequencing and assembly.</title>
        <authorList>
            <consortium name="Aedes aegypti Genome Working Group (AGWG)"/>
            <person name="Matthews B.J."/>
        </authorList>
    </citation>
    <scope>NUCLEOTIDE SEQUENCE [LARGE SCALE GENOMIC DNA]</scope>
    <source>
        <strain evidence="7 8">LVP_AGWG</strain>
    </source>
</reference>
<dbReference type="InterPro" id="IPR032416">
    <property type="entry name" value="Peptidase_M24_C"/>
</dbReference>
<dbReference type="InterPro" id="IPR050422">
    <property type="entry name" value="X-Pro_aminopeptidase_P"/>
</dbReference>
<keyword evidence="8" id="KW-1185">Reference proteome</keyword>
<dbReference type="InterPro" id="IPR033740">
    <property type="entry name" value="Pept_M24B"/>
</dbReference>
<feature type="domain" description="Peptidase M24 C-terminal" evidence="6">
    <location>
        <begin position="604"/>
        <end position="668"/>
    </location>
</feature>
<dbReference type="Pfam" id="PF01321">
    <property type="entry name" value="Creatinase_N"/>
    <property type="match status" value="1"/>
</dbReference>
<gene>
    <name evidence="7" type="primary">5577498</name>
</gene>
<dbReference type="OrthoDB" id="9995434at2759"/>
<dbReference type="SUPFAM" id="SSF55920">
    <property type="entry name" value="Creatinase/aminopeptidase"/>
    <property type="match status" value="1"/>
</dbReference>
<feature type="domain" description="Peptidase M24" evidence="4">
    <location>
        <begin position="378"/>
        <end position="593"/>
    </location>
</feature>
<evidence type="ECO:0000313" key="7">
    <source>
        <dbReference type="EnsemblMetazoa" id="AAEL003194-PA"/>
    </source>
</evidence>
<dbReference type="FunFam" id="3.40.350.10:FF:000016">
    <property type="entry name" value="Xaa-Pro aminopeptidase"/>
    <property type="match status" value="1"/>
</dbReference>
<evidence type="ECO:0000259" key="6">
    <source>
        <dbReference type="Pfam" id="PF16188"/>
    </source>
</evidence>
<organism evidence="7 8">
    <name type="scientific">Aedes aegypti</name>
    <name type="common">Yellowfever mosquito</name>
    <name type="synonym">Culex aegypti</name>
    <dbReference type="NCBI Taxonomy" id="7159"/>
    <lineage>
        <taxon>Eukaryota</taxon>
        <taxon>Metazoa</taxon>
        <taxon>Ecdysozoa</taxon>
        <taxon>Arthropoda</taxon>
        <taxon>Hexapoda</taxon>
        <taxon>Insecta</taxon>
        <taxon>Pterygota</taxon>
        <taxon>Neoptera</taxon>
        <taxon>Endopterygota</taxon>
        <taxon>Diptera</taxon>
        <taxon>Nematocera</taxon>
        <taxon>Culicoidea</taxon>
        <taxon>Culicidae</taxon>
        <taxon>Culicinae</taxon>
        <taxon>Aedini</taxon>
        <taxon>Aedes</taxon>
        <taxon>Stegomyia</taxon>
    </lineage>
</organism>
<name>A0A1S4F445_AEDAE</name>
<dbReference type="Gene3D" id="3.40.350.10">
    <property type="entry name" value="Creatinase/prolidase N-terminal domain"/>
    <property type="match status" value="2"/>
</dbReference>
<protein>
    <submittedName>
        <fullName evidence="7">Uncharacterized protein</fullName>
    </submittedName>
</protein>
<evidence type="ECO:0000256" key="1">
    <source>
        <dbReference type="ARBA" id="ARBA00008766"/>
    </source>
</evidence>
<keyword evidence="3" id="KW-0378">Hydrolase</keyword>
<proteinExistence type="inferred from homology"/>
<dbReference type="AlphaFoldDB" id="A0A1S4F445"/>
<dbReference type="CDD" id="cd01085">
    <property type="entry name" value="APP"/>
    <property type="match status" value="1"/>
</dbReference>
<dbReference type="Gene3D" id="3.90.230.10">
    <property type="entry name" value="Creatinase/methionine aminopeptidase superfamily"/>
    <property type="match status" value="1"/>
</dbReference>
<dbReference type="GO" id="GO:0046872">
    <property type="term" value="F:metal ion binding"/>
    <property type="evidence" value="ECO:0007669"/>
    <property type="project" value="UniProtKB-KW"/>
</dbReference>
<dbReference type="InterPro" id="IPR000587">
    <property type="entry name" value="Creatinase_N"/>
</dbReference>
<keyword evidence="2" id="KW-0479">Metal-binding</keyword>
<dbReference type="VEuPathDB" id="VectorBase:AAEL003194"/>
<evidence type="ECO:0000256" key="2">
    <source>
        <dbReference type="ARBA" id="ARBA00022723"/>
    </source>
</evidence>